<feature type="transmembrane region" description="Helical" evidence="6">
    <location>
        <begin position="343"/>
        <end position="364"/>
    </location>
</feature>
<comment type="subcellular location">
    <subcellularLocation>
        <location evidence="1">Cell membrane</location>
        <topology evidence="1">Multi-pass membrane protein</topology>
    </subcellularLocation>
</comment>
<feature type="transmembrane region" description="Helical" evidence="6">
    <location>
        <begin position="12"/>
        <end position="30"/>
    </location>
</feature>
<evidence type="ECO:0000259" key="7">
    <source>
        <dbReference type="PROSITE" id="PS50850"/>
    </source>
</evidence>
<evidence type="ECO:0000256" key="3">
    <source>
        <dbReference type="ARBA" id="ARBA00022692"/>
    </source>
</evidence>
<dbReference type="InterPro" id="IPR051788">
    <property type="entry name" value="MFS_Transporter"/>
</dbReference>
<dbReference type="Gene3D" id="1.20.1250.20">
    <property type="entry name" value="MFS general substrate transporter like domains"/>
    <property type="match status" value="2"/>
</dbReference>
<proteinExistence type="predicted"/>
<accession>A0ABT9CEP0</accession>
<feature type="transmembrane region" description="Helical" evidence="6">
    <location>
        <begin position="257"/>
        <end position="277"/>
    </location>
</feature>
<dbReference type="RefSeq" id="WP_305024303.1">
    <property type="nucleotide sequence ID" value="NZ_JAUQTB010000005.1"/>
</dbReference>
<evidence type="ECO:0000313" key="9">
    <source>
        <dbReference type="Proteomes" id="UP001240171"/>
    </source>
</evidence>
<feature type="transmembrane region" description="Helical" evidence="6">
    <location>
        <begin position="284"/>
        <end position="303"/>
    </location>
</feature>
<dbReference type="Proteomes" id="UP001240171">
    <property type="component" value="Unassembled WGS sequence"/>
</dbReference>
<evidence type="ECO:0000313" key="8">
    <source>
        <dbReference type="EMBL" id="MDO7907104.1"/>
    </source>
</evidence>
<dbReference type="PANTHER" id="PTHR23514">
    <property type="entry name" value="BYPASS OF STOP CODON PROTEIN 6"/>
    <property type="match status" value="1"/>
</dbReference>
<keyword evidence="4 6" id="KW-1133">Transmembrane helix</keyword>
<dbReference type="InterPro" id="IPR011701">
    <property type="entry name" value="MFS"/>
</dbReference>
<feature type="transmembrane region" description="Helical" evidence="6">
    <location>
        <begin position="137"/>
        <end position="161"/>
    </location>
</feature>
<organism evidence="8 9">
    <name type="scientific">Paenibacillus lacisoli</name>
    <dbReference type="NCBI Taxonomy" id="3064525"/>
    <lineage>
        <taxon>Bacteria</taxon>
        <taxon>Bacillati</taxon>
        <taxon>Bacillota</taxon>
        <taxon>Bacilli</taxon>
        <taxon>Bacillales</taxon>
        <taxon>Paenibacillaceae</taxon>
        <taxon>Paenibacillus</taxon>
    </lineage>
</organism>
<feature type="transmembrane region" description="Helical" evidence="6">
    <location>
        <begin position="167"/>
        <end position="186"/>
    </location>
</feature>
<dbReference type="EMBL" id="JAUQTB010000005">
    <property type="protein sequence ID" value="MDO7907104.1"/>
    <property type="molecule type" value="Genomic_DNA"/>
</dbReference>
<dbReference type="PANTHER" id="PTHR23514:SF13">
    <property type="entry name" value="INNER MEMBRANE PROTEIN YBJJ"/>
    <property type="match status" value="1"/>
</dbReference>
<feature type="transmembrane region" description="Helical" evidence="6">
    <location>
        <begin position="309"/>
        <end position="331"/>
    </location>
</feature>
<gene>
    <name evidence="8" type="ORF">Q5741_11815</name>
</gene>
<evidence type="ECO:0000256" key="5">
    <source>
        <dbReference type="ARBA" id="ARBA00023136"/>
    </source>
</evidence>
<feature type="transmembrane region" description="Helical" evidence="6">
    <location>
        <begin position="50"/>
        <end position="70"/>
    </location>
</feature>
<dbReference type="Pfam" id="PF07690">
    <property type="entry name" value="MFS_1"/>
    <property type="match status" value="1"/>
</dbReference>
<name>A0ABT9CEP0_9BACL</name>
<dbReference type="PROSITE" id="PS50850">
    <property type="entry name" value="MFS"/>
    <property type="match status" value="1"/>
</dbReference>
<evidence type="ECO:0000256" key="6">
    <source>
        <dbReference type="SAM" id="Phobius"/>
    </source>
</evidence>
<reference evidence="8 9" key="1">
    <citation type="submission" date="2023-07" db="EMBL/GenBank/DDBJ databases">
        <title>Paenibacillus sp. JX-17 nov. isolated from soil.</title>
        <authorList>
            <person name="Wan Y."/>
            <person name="Liu B."/>
        </authorList>
    </citation>
    <scope>NUCLEOTIDE SEQUENCE [LARGE SCALE GENOMIC DNA]</scope>
    <source>
        <strain evidence="8 9">JX-17</strain>
    </source>
</reference>
<dbReference type="InterPro" id="IPR036259">
    <property type="entry name" value="MFS_trans_sf"/>
</dbReference>
<feature type="transmembrane region" description="Helical" evidence="6">
    <location>
        <begin position="220"/>
        <end position="237"/>
    </location>
</feature>
<evidence type="ECO:0000256" key="4">
    <source>
        <dbReference type="ARBA" id="ARBA00022989"/>
    </source>
</evidence>
<feature type="domain" description="Major facilitator superfamily (MFS) profile" evidence="7">
    <location>
        <begin position="12"/>
        <end position="392"/>
    </location>
</feature>
<feature type="transmembrane region" description="Helical" evidence="6">
    <location>
        <begin position="105"/>
        <end position="125"/>
    </location>
</feature>
<keyword evidence="3 6" id="KW-0812">Transmembrane</keyword>
<keyword evidence="2" id="KW-0813">Transport</keyword>
<protein>
    <submittedName>
        <fullName evidence="8">MFS transporter</fullName>
    </submittedName>
</protein>
<feature type="transmembrane region" description="Helical" evidence="6">
    <location>
        <begin position="77"/>
        <end position="99"/>
    </location>
</feature>
<sequence>MATKHSTDLRIVRNILFLLFALPGLSFASWVSQTPAVRDLLQISTSEMGIIIFAIAAGSMIGLLGTGTVIARKGARWVIMGSSLLILTGFVITGAGITLKMVPVVIIGLLVFGCGYGSAEVGLNVEGSAVEKALNRTLLPAFHGFFSVGTLAGAAIGAGAVAVHLPIIAHFSILALLIAAAILYCYRYLPGDTGKEQASSGEHKASSLKQQFLVFKEKRTLLIGIIVLGMAFAEGSANDWLPLTMVDGYDVSSLTGTFVYGLFVAAMTLGRFAGGWVLDRYGRVPVLGGCASAAVIGIALVIWGQHYLIASVGVVLWGLGASLGFPVGLSAAGDEPKGAAARVGAVAATGYLAFLAGPPFLGFLGEHYGLLRALIIVLIGVIAAGVLSKAASPLGHVRNHNNQERLES</sequence>
<dbReference type="InterPro" id="IPR020846">
    <property type="entry name" value="MFS_dom"/>
</dbReference>
<keyword evidence="5 6" id="KW-0472">Membrane</keyword>
<comment type="caution">
    <text evidence="8">The sequence shown here is derived from an EMBL/GenBank/DDBJ whole genome shotgun (WGS) entry which is preliminary data.</text>
</comment>
<dbReference type="SUPFAM" id="SSF103473">
    <property type="entry name" value="MFS general substrate transporter"/>
    <property type="match status" value="1"/>
</dbReference>
<evidence type="ECO:0000256" key="1">
    <source>
        <dbReference type="ARBA" id="ARBA00004651"/>
    </source>
</evidence>
<evidence type="ECO:0000256" key="2">
    <source>
        <dbReference type="ARBA" id="ARBA00022448"/>
    </source>
</evidence>
<dbReference type="CDD" id="cd17393">
    <property type="entry name" value="MFS_MosC_like"/>
    <property type="match status" value="1"/>
</dbReference>
<keyword evidence="9" id="KW-1185">Reference proteome</keyword>
<feature type="transmembrane region" description="Helical" evidence="6">
    <location>
        <begin position="370"/>
        <end position="388"/>
    </location>
</feature>